<feature type="region of interest" description="Disordered" evidence="1">
    <location>
        <begin position="1"/>
        <end position="142"/>
    </location>
</feature>
<evidence type="ECO:0000313" key="2">
    <source>
        <dbReference type="EMBL" id="KAF5387372.1"/>
    </source>
</evidence>
<comment type="caution">
    <text evidence="2">The sequence shown here is derived from an EMBL/GenBank/DDBJ whole genome shotgun (WGS) entry which is preliminary data.</text>
</comment>
<evidence type="ECO:0000313" key="3">
    <source>
        <dbReference type="Proteomes" id="UP000518752"/>
    </source>
</evidence>
<proteinExistence type="predicted"/>
<dbReference type="Proteomes" id="UP000518752">
    <property type="component" value="Unassembled WGS sequence"/>
</dbReference>
<reference evidence="2 3" key="1">
    <citation type="journal article" date="2020" name="ISME J.">
        <title>Uncovering the hidden diversity of litter-decomposition mechanisms in mushroom-forming fungi.</title>
        <authorList>
            <person name="Floudas D."/>
            <person name="Bentzer J."/>
            <person name="Ahren D."/>
            <person name="Johansson T."/>
            <person name="Persson P."/>
            <person name="Tunlid A."/>
        </authorList>
    </citation>
    <scope>NUCLEOTIDE SEQUENCE [LARGE SCALE GENOMIC DNA]</scope>
    <source>
        <strain evidence="2 3">CBS 406.79</strain>
    </source>
</reference>
<feature type="compositionally biased region" description="Low complexity" evidence="1">
    <location>
        <begin position="19"/>
        <end position="60"/>
    </location>
</feature>
<protein>
    <submittedName>
        <fullName evidence="2">Uncharacterized protein</fullName>
    </submittedName>
</protein>
<keyword evidence="3" id="KW-1185">Reference proteome</keyword>
<sequence>MPHSPTKKTHQGVEFPFKSSTLSPSSSSSLTGDIDSSPSPSARRRTSSSSIIRSISKKISFNGHGHSTDDISQPVPPSDNLDTPPPSPPPHKHHHHHTRLPSFHFHRHHHDHEHEHDGEHDRHSEHDSSSIGRNSKPKMKSHFSLSKILHHTHSSHDDDSTGTSTELDISAVEIEAPVNARSFEVVSRPRRVVGQIPVDWQSSESEGSGSFARNSGQQTYDVEGASANETGGLDGSWVEADVKEAPEVRSSQEVNEYRTSSHLSDTSSQTMIMVELCEPDLKKVEETEVREEKIEVQILPPTTSTDADGEPVEDETSVKRGTPDIPSELTKSSPSSPSPPTSRIVPVTVVNSDQDDDSILFPFVMHELAFPFLSGTQPASFFVKPEFWKTACRDLSGALKSQVRRRIKWLPVLIWYGWVLRR</sequence>
<dbReference type="EMBL" id="JAACJN010000033">
    <property type="protein sequence ID" value="KAF5387372.1"/>
    <property type="molecule type" value="Genomic_DNA"/>
</dbReference>
<dbReference type="OrthoDB" id="2995910at2759"/>
<feature type="compositionally biased region" description="Low complexity" evidence="1">
    <location>
        <begin position="326"/>
        <end position="344"/>
    </location>
</feature>
<feature type="region of interest" description="Disordered" evidence="1">
    <location>
        <begin position="246"/>
        <end position="266"/>
    </location>
</feature>
<name>A0A8H5HQ03_9AGAR</name>
<feature type="compositionally biased region" description="Basic and acidic residues" evidence="1">
    <location>
        <begin position="112"/>
        <end position="128"/>
    </location>
</feature>
<feature type="compositionally biased region" description="Polar residues" evidence="1">
    <location>
        <begin position="249"/>
        <end position="266"/>
    </location>
</feature>
<accession>A0A8H5HQ03</accession>
<organism evidence="2 3">
    <name type="scientific">Collybiopsis confluens</name>
    <dbReference type="NCBI Taxonomy" id="2823264"/>
    <lineage>
        <taxon>Eukaryota</taxon>
        <taxon>Fungi</taxon>
        <taxon>Dikarya</taxon>
        <taxon>Basidiomycota</taxon>
        <taxon>Agaricomycotina</taxon>
        <taxon>Agaricomycetes</taxon>
        <taxon>Agaricomycetidae</taxon>
        <taxon>Agaricales</taxon>
        <taxon>Marasmiineae</taxon>
        <taxon>Omphalotaceae</taxon>
        <taxon>Collybiopsis</taxon>
    </lineage>
</organism>
<dbReference type="AlphaFoldDB" id="A0A8H5HQ03"/>
<feature type="compositionally biased region" description="Basic residues" evidence="1">
    <location>
        <begin position="1"/>
        <end position="10"/>
    </location>
</feature>
<feature type="region of interest" description="Disordered" evidence="1">
    <location>
        <begin position="292"/>
        <end position="344"/>
    </location>
</feature>
<feature type="compositionally biased region" description="Basic residues" evidence="1">
    <location>
        <begin position="90"/>
        <end position="111"/>
    </location>
</feature>
<evidence type="ECO:0000256" key="1">
    <source>
        <dbReference type="SAM" id="MobiDB-lite"/>
    </source>
</evidence>
<gene>
    <name evidence="2" type="ORF">D9757_005703</name>
</gene>